<dbReference type="EMBL" id="LKEB01000030">
    <property type="protein sequence ID" value="ROW09943.1"/>
    <property type="molecule type" value="Genomic_DNA"/>
</dbReference>
<proteinExistence type="predicted"/>
<dbReference type="OrthoDB" id="5204842at2759"/>
<dbReference type="Proteomes" id="UP000285146">
    <property type="component" value="Unassembled WGS sequence"/>
</dbReference>
<evidence type="ECO:0000313" key="2">
    <source>
        <dbReference type="Proteomes" id="UP000285146"/>
    </source>
</evidence>
<reference evidence="1 2" key="1">
    <citation type="submission" date="2015-09" db="EMBL/GenBank/DDBJ databases">
        <title>Host preference determinants of Valsa canker pathogens revealed by comparative genomics.</title>
        <authorList>
            <person name="Yin Z."/>
            <person name="Huang L."/>
        </authorList>
    </citation>
    <scope>NUCLEOTIDE SEQUENCE [LARGE SCALE GENOMIC DNA]</scope>
    <source>
        <strain evidence="1 2">SXYLt</strain>
    </source>
</reference>
<dbReference type="AlphaFoldDB" id="A0A423X2B0"/>
<keyword evidence="2" id="KW-1185">Reference proteome</keyword>
<organism evidence="1 2">
    <name type="scientific">Cytospora leucostoma</name>
    <dbReference type="NCBI Taxonomy" id="1230097"/>
    <lineage>
        <taxon>Eukaryota</taxon>
        <taxon>Fungi</taxon>
        <taxon>Dikarya</taxon>
        <taxon>Ascomycota</taxon>
        <taxon>Pezizomycotina</taxon>
        <taxon>Sordariomycetes</taxon>
        <taxon>Sordariomycetidae</taxon>
        <taxon>Diaporthales</taxon>
        <taxon>Cytosporaceae</taxon>
        <taxon>Cytospora</taxon>
    </lineage>
</organism>
<dbReference type="InParanoid" id="A0A423X2B0"/>
<protein>
    <submittedName>
        <fullName evidence="1">Uncharacterized protein</fullName>
    </submittedName>
</protein>
<name>A0A423X2B0_9PEZI</name>
<sequence>MRTAWYQNWEPSRRPFQLQLPVLSYESHFEVWQQKLKTILRRAAVEGFLESPLPLDDLDTNSDEWAAATYCSALLESSISDDVLADLLTLSADGELSQDPYAILCQVRRLVKAVQTVKENSSSAARINLRNVFQGRIHYENADELREDVTAMDYNDNDLYSFILVAALLIKIDFPAYQPDRLQEHVSSVLQPTGESLYVEAFLLLVFMKRPRDRDLEDRQSMRVLQRCTPV</sequence>
<evidence type="ECO:0000313" key="1">
    <source>
        <dbReference type="EMBL" id="ROW09943.1"/>
    </source>
</evidence>
<accession>A0A423X2B0</accession>
<gene>
    <name evidence="1" type="ORF">VPNG_06265</name>
</gene>
<comment type="caution">
    <text evidence="1">The sequence shown here is derived from an EMBL/GenBank/DDBJ whole genome shotgun (WGS) entry which is preliminary data.</text>
</comment>